<proteinExistence type="inferred from homology"/>
<keyword evidence="2" id="KW-0805">Transcription regulation</keyword>
<dbReference type="GO" id="GO:0003700">
    <property type="term" value="F:DNA-binding transcription factor activity"/>
    <property type="evidence" value="ECO:0007669"/>
    <property type="project" value="InterPro"/>
</dbReference>
<dbReference type="InterPro" id="IPR005119">
    <property type="entry name" value="LysR_subst-bd"/>
</dbReference>
<evidence type="ECO:0000256" key="3">
    <source>
        <dbReference type="ARBA" id="ARBA00023125"/>
    </source>
</evidence>
<evidence type="ECO:0000256" key="2">
    <source>
        <dbReference type="ARBA" id="ARBA00023015"/>
    </source>
</evidence>
<comment type="similarity">
    <text evidence="1">Belongs to the LysR transcriptional regulatory family.</text>
</comment>
<organism evidence="6 7">
    <name type="scientific">Acinetobacter puyangensis</name>
    <dbReference type="NCBI Taxonomy" id="1096779"/>
    <lineage>
        <taxon>Bacteria</taxon>
        <taxon>Pseudomonadati</taxon>
        <taxon>Pseudomonadota</taxon>
        <taxon>Gammaproteobacteria</taxon>
        <taxon>Moraxellales</taxon>
        <taxon>Moraxellaceae</taxon>
        <taxon>Acinetobacter</taxon>
    </lineage>
</organism>
<evidence type="ECO:0000256" key="1">
    <source>
        <dbReference type="ARBA" id="ARBA00009437"/>
    </source>
</evidence>
<evidence type="ECO:0000313" key="7">
    <source>
        <dbReference type="Proteomes" id="UP000219042"/>
    </source>
</evidence>
<keyword evidence="4" id="KW-0804">Transcription</keyword>
<dbReference type="InterPro" id="IPR000847">
    <property type="entry name" value="LysR_HTH_N"/>
</dbReference>
<dbReference type="InterPro" id="IPR058163">
    <property type="entry name" value="LysR-type_TF_proteobact-type"/>
</dbReference>
<dbReference type="Gene3D" id="1.10.10.10">
    <property type="entry name" value="Winged helix-like DNA-binding domain superfamily/Winged helix DNA-binding domain"/>
    <property type="match status" value="1"/>
</dbReference>
<dbReference type="PROSITE" id="PS50931">
    <property type="entry name" value="HTH_LYSR"/>
    <property type="match status" value="1"/>
</dbReference>
<evidence type="ECO:0000259" key="5">
    <source>
        <dbReference type="PROSITE" id="PS50931"/>
    </source>
</evidence>
<dbReference type="InterPro" id="IPR036388">
    <property type="entry name" value="WH-like_DNA-bd_sf"/>
</dbReference>
<dbReference type="Proteomes" id="UP000219042">
    <property type="component" value="Unassembled WGS sequence"/>
</dbReference>
<protein>
    <submittedName>
        <fullName evidence="6">DNA-binding transcriptional regulator, LysR family</fullName>
    </submittedName>
</protein>
<dbReference type="CDD" id="cd08422">
    <property type="entry name" value="PBP2_CrgA_like"/>
    <property type="match status" value="1"/>
</dbReference>
<dbReference type="FunFam" id="1.10.10.10:FF:000001">
    <property type="entry name" value="LysR family transcriptional regulator"/>
    <property type="match status" value="1"/>
</dbReference>
<dbReference type="PANTHER" id="PTHR30537">
    <property type="entry name" value="HTH-TYPE TRANSCRIPTIONAL REGULATOR"/>
    <property type="match status" value="1"/>
</dbReference>
<sequence length="290" mass="33653">MDTIKAIQVFIEVAERESFTQAAEHLNLSRAMVSRYVEYLEQRFAVRLLQRNTRKVTLTLAGEQALIHCRAMLRQQQELYALSSEHQLQGTIRLTMGQFLFDIYFKQILIQFRQQYPQIRIDLLITEEIVDLYDHRIDLAFRISQKFAEGLIAFPLKDIASVLCASPEFLQHNAVHHPQQLNDLPCLVHSAIARQHTWLLTSQQQPQNYMLQTAYSSNEVMTLYQLCLSGQGIAMLPSDLIAQDLEQGTLIQVFAEYHAPDYELCLLYPSRLHLPNIIQLFIAFVKQSFR</sequence>
<evidence type="ECO:0000256" key="4">
    <source>
        <dbReference type="ARBA" id="ARBA00023163"/>
    </source>
</evidence>
<dbReference type="Gene3D" id="3.40.190.290">
    <property type="match status" value="1"/>
</dbReference>
<dbReference type="PANTHER" id="PTHR30537:SF35">
    <property type="entry name" value="TRANSCRIPTIONAL REGULATORY PROTEIN"/>
    <property type="match status" value="1"/>
</dbReference>
<dbReference type="SUPFAM" id="SSF53850">
    <property type="entry name" value="Periplasmic binding protein-like II"/>
    <property type="match status" value="1"/>
</dbReference>
<dbReference type="RefSeq" id="WP_097079788.1">
    <property type="nucleotide sequence ID" value="NZ_BAABHT010000016.1"/>
</dbReference>
<evidence type="ECO:0000313" key="6">
    <source>
        <dbReference type="EMBL" id="SNX46039.1"/>
    </source>
</evidence>
<dbReference type="SUPFAM" id="SSF46785">
    <property type="entry name" value="Winged helix' DNA-binding domain"/>
    <property type="match status" value="1"/>
</dbReference>
<dbReference type="GO" id="GO:0006351">
    <property type="term" value="P:DNA-templated transcription"/>
    <property type="evidence" value="ECO:0007669"/>
    <property type="project" value="TreeGrafter"/>
</dbReference>
<keyword evidence="3 6" id="KW-0238">DNA-binding</keyword>
<dbReference type="EMBL" id="OANT01000007">
    <property type="protein sequence ID" value="SNX46039.1"/>
    <property type="molecule type" value="Genomic_DNA"/>
</dbReference>
<gene>
    <name evidence="6" type="ORF">SAMN05421731_107127</name>
</gene>
<keyword evidence="7" id="KW-1185">Reference proteome</keyword>
<dbReference type="AlphaFoldDB" id="A0A240ECZ3"/>
<dbReference type="GO" id="GO:0043565">
    <property type="term" value="F:sequence-specific DNA binding"/>
    <property type="evidence" value="ECO:0007669"/>
    <property type="project" value="TreeGrafter"/>
</dbReference>
<feature type="domain" description="HTH lysR-type" evidence="5">
    <location>
        <begin position="1"/>
        <end position="59"/>
    </location>
</feature>
<dbReference type="InterPro" id="IPR036390">
    <property type="entry name" value="WH_DNA-bd_sf"/>
</dbReference>
<reference evidence="7" key="1">
    <citation type="submission" date="2016-09" db="EMBL/GenBank/DDBJ databases">
        <authorList>
            <person name="Varghese N."/>
            <person name="Submissions S."/>
        </authorList>
    </citation>
    <scope>NUCLEOTIDE SEQUENCE [LARGE SCALE GENOMIC DNA]</scope>
    <source>
        <strain evidence="7">ANC 4466</strain>
    </source>
</reference>
<dbReference type="Pfam" id="PF00126">
    <property type="entry name" value="HTH_1"/>
    <property type="match status" value="1"/>
</dbReference>
<name>A0A240ECZ3_9GAMM</name>
<dbReference type="OrthoDB" id="9786526at2"/>
<accession>A0A240ECZ3</accession>
<dbReference type="Pfam" id="PF03466">
    <property type="entry name" value="LysR_substrate"/>
    <property type="match status" value="1"/>
</dbReference>